<dbReference type="RefSeq" id="XP_040773798.1">
    <property type="nucleotide sequence ID" value="XM_040923722.1"/>
</dbReference>
<dbReference type="Proteomes" id="UP000803844">
    <property type="component" value="Unassembled WGS sequence"/>
</dbReference>
<dbReference type="GeneID" id="63840851"/>
<sequence>MRIYDSLFCNISQASRKIPIEMMESARVKAVFRIGDFPTMEDISVKTYAKGVADVIQNHIQDLQRCLGLPARYCLSDKTSFASNGIFSNIDIAPLLQVVMTQEDIRSPGGGQSHVDSIR</sequence>
<evidence type="ECO:0000313" key="1">
    <source>
        <dbReference type="EMBL" id="KAF3762819.1"/>
    </source>
</evidence>
<reference evidence="1" key="1">
    <citation type="journal article" date="2020" name="Phytopathology">
        <title>Genome sequence of the chestnut blight fungus Cryphonectria parasitica EP155: A fundamental resource for an archetypical invasive plant pathogen.</title>
        <authorList>
            <person name="Crouch J.A."/>
            <person name="Dawe A."/>
            <person name="Aerts A."/>
            <person name="Barry K."/>
            <person name="Churchill A.C.L."/>
            <person name="Grimwood J."/>
            <person name="Hillman B."/>
            <person name="Milgroom M.G."/>
            <person name="Pangilinan J."/>
            <person name="Smith M."/>
            <person name="Salamov A."/>
            <person name="Schmutz J."/>
            <person name="Yadav J."/>
            <person name="Grigoriev I.V."/>
            <person name="Nuss D."/>
        </authorList>
    </citation>
    <scope>NUCLEOTIDE SEQUENCE</scope>
    <source>
        <strain evidence="1">EP155</strain>
    </source>
</reference>
<keyword evidence="2" id="KW-1185">Reference proteome</keyword>
<dbReference type="OrthoDB" id="4222821at2759"/>
<protein>
    <submittedName>
        <fullName evidence="1">Uncharacterized protein</fullName>
    </submittedName>
</protein>
<accession>A0A9P4XWZ0</accession>
<organism evidence="1 2">
    <name type="scientific">Cryphonectria parasitica (strain ATCC 38755 / EP155)</name>
    <dbReference type="NCBI Taxonomy" id="660469"/>
    <lineage>
        <taxon>Eukaryota</taxon>
        <taxon>Fungi</taxon>
        <taxon>Dikarya</taxon>
        <taxon>Ascomycota</taxon>
        <taxon>Pezizomycotina</taxon>
        <taxon>Sordariomycetes</taxon>
        <taxon>Sordariomycetidae</taxon>
        <taxon>Diaporthales</taxon>
        <taxon>Cryphonectriaceae</taxon>
        <taxon>Cryphonectria-Endothia species complex</taxon>
        <taxon>Cryphonectria</taxon>
    </lineage>
</organism>
<gene>
    <name evidence="1" type="ORF">M406DRAFT_357599</name>
</gene>
<proteinExistence type="predicted"/>
<evidence type="ECO:0000313" key="2">
    <source>
        <dbReference type="Proteomes" id="UP000803844"/>
    </source>
</evidence>
<name>A0A9P4XWZ0_CRYP1</name>
<dbReference type="AlphaFoldDB" id="A0A9P4XWZ0"/>
<comment type="caution">
    <text evidence="1">The sequence shown here is derived from an EMBL/GenBank/DDBJ whole genome shotgun (WGS) entry which is preliminary data.</text>
</comment>
<dbReference type="EMBL" id="MU032350">
    <property type="protein sequence ID" value="KAF3762819.1"/>
    <property type="molecule type" value="Genomic_DNA"/>
</dbReference>
<feature type="non-terminal residue" evidence="1">
    <location>
        <position position="119"/>
    </location>
</feature>